<dbReference type="CDD" id="cd06267">
    <property type="entry name" value="PBP1_LacI_sugar_binding-like"/>
    <property type="match status" value="1"/>
</dbReference>
<keyword evidence="2" id="KW-0238">DNA-binding</keyword>
<evidence type="ECO:0000259" key="4">
    <source>
        <dbReference type="Pfam" id="PF13377"/>
    </source>
</evidence>
<dbReference type="PANTHER" id="PTHR30146:SF109">
    <property type="entry name" value="HTH-TYPE TRANSCRIPTIONAL REGULATOR GALS"/>
    <property type="match status" value="1"/>
</dbReference>
<reference evidence="5" key="1">
    <citation type="submission" date="2018-06" db="EMBL/GenBank/DDBJ databases">
        <authorList>
            <person name="Zhirakovskaya E."/>
        </authorList>
    </citation>
    <scope>NUCLEOTIDE SEQUENCE</scope>
</reference>
<feature type="non-terminal residue" evidence="5">
    <location>
        <position position="297"/>
    </location>
</feature>
<accession>A0A3B0TZI9</accession>
<feature type="domain" description="Transcriptional regulator LacI/GalR-like sensor" evidence="4">
    <location>
        <begin position="127"/>
        <end position="288"/>
    </location>
</feature>
<dbReference type="EMBL" id="UOEN01000107">
    <property type="protein sequence ID" value="VAW12526.1"/>
    <property type="molecule type" value="Genomic_DNA"/>
</dbReference>
<dbReference type="GO" id="GO:0003700">
    <property type="term" value="F:DNA-binding transcription factor activity"/>
    <property type="evidence" value="ECO:0007669"/>
    <property type="project" value="TreeGrafter"/>
</dbReference>
<dbReference type="SUPFAM" id="SSF53822">
    <property type="entry name" value="Periplasmic binding protein-like I"/>
    <property type="match status" value="1"/>
</dbReference>
<organism evidence="5">
    <name type="scientific">hydrothermal vent metagenome</name>
    <dbReference type="NCBI Taxonomy" id="652676"/>
    <lineage>
        <taxon>unclassified sequences</taxon>
        <taxon>metagenomes</taxon>
        <taxon>ecological metagenomes</taxon>
    </lineage>
</organism>
<evidence type="ECO:0000256" key="3">
    <source>
        <dbReference type="ARBA" id="ARBA00023163"/>
    </source>
</evidence>
<evidence type="ECO:0000256" key="2">
    <source>
        <dbReference type="ARBA" id="ARBA00023125"/>
    </source>
</evidence>
<evidence type="ECO:0000313" key="5">
    <source>
        <dbReference type="EMBL" id="VAW12526.1"/>
    </source>
</evidence>
<dbReference type="Pfam" id="PF13377">
    <property type="entry name" value="Peripla_BP_3"/>
    <property type="match status" value="1"/>
</dbReference>
<dbReference type="InterPro" id="IPR046335">
    <property type="entry name" value="LacI/GalR-like_sensor"/>
</dbReference>
<keyword evidence="1" id="KW-0805">Transcription regulation</keyword>
<dbReference type="InterPro" id="IPR028082">
    <property type="entry name" value="Peripla_BP_I"/>
</dbReference>
<dbReference type="Gene3D" id="3.40.50.2300">
    <property type="match status" value="2"/>
</dbReference>
<gene>
    <name evidence="5" type="ORF">MNBD_BACTEROID05-239</name>
</gene>
<evidence type="ECO:0000256" key="1">
    <source>
        <dbReference type="ARBA" id="ARBA00023015"/>
    </source>
</evidence>
<dbReference type="GO" id="GO:0000976">
    <property type="term" value="F:transcription cis-regulatory region binding"/>
    <property type="evidence" value="ECO:0007669"/>
    <property type="project" value="TreeGrafter"/>
</dbReference>
<proteinExistence type="predicted"/>
<protein>
    <recommendedName>
        <fullName evidence="4">Transcriptional regulator LacI/GalR-like sensor domain-containing protein</fullName>
    </recommendedName>
</protein>
<keyword evidence="3" id="KW-0804">Transcription</keyword>
<dbReference type="AlphaFoldDB" id="A0A3B0TZI9"/>
<sequence length="297" mass="32909">MGSKKIKKVTAKKRKPTFVLVIPQFEDIYHSFYAGEIIRGVTLTASRLNADILVHITDRSNHRGWLDSTLMDSNYINGIIFADIDSDVNVVKKAIRCGIPCMVLNNILDEPINYVALDNKKAAFDVVAQLIKEGHQNIATIAGDTSTQAGLKRLEGYREALVKNNIKTPRSYVGFGDFLRTPARKSAKKLLSLKNRPTAIFAASDVMALELIDVAKSMNIRVPQDLSVVGFDNNPLALMGSTKLSTVSQPLVEMGRLGMEKLGLICRGKEKLPVKVVLETEFIKRGSVKKNEKIRIK</sequence>
<name>A0A3B0TZI9_9ZZZZ</name>
<dbReference type="PANTHER" id="PTHR30146">
    <property type="entry name" value="LACI-RELATED TRANSCRIPTIONAL REPRESSOR"/>
    <property type="match status" value="1"/>
</dbReference>